<accession>A0ABV8RF76</accession>
<sequence length="100" mass="10967">MLFALINIISYLSMIVVTVVIVQFVLSLAITFNIVSMTNPYVAAIYQSLNMILDPLLNPIRKILPDTGMIDFSPIVLIVALRVLQMLLSGLAMDMAQAGI</sequence>
<organism evidence="2 3">
    <name type="scientific">Sphingorhabdus arenilitoris</name>
    <dbReference type="NCBI Taxonomy" id="1490041"/>
    <lineage>
        <taxon>Bacteria</taxon>
        <taxon>Pseudomonadati</taxon>
        <taxon>Pseudomonadota</taxon>
        <taxon>Alphaproteobacteria</taxon>
        <taxon>Sphingomonadales</taxon>
        <taxon>Sphingomonadaceae</taxon>
        <taxon>Sphingorhabdus</taxon>
    </lineage>
</organism>
<comment type="caution">
    <text evidence="2">The sequence shown here is derived from an EMBL/GenBank/DDBJ whole genome shotgun (WGS) entry which is preliminary data.</text>
</comment>
<evidence type="ECO:0000313" key="3">
    <source>
        <dbReference type="Proteomes" id="UP001595887"/>
    </source>
</evidence>
<name>A0ABV8RF76_9SPHN</name>
<dbReference type="EMBL" id="JBHSDH010000010">
    <property type="protein sequence ID" value="MFC4291100.1"/>
    <property type="molecule type" value="Genomic_DNA"/>
</dbReference>
<feature type="transmembrane region" description="Helical" evidence="1">
    <location>
        <begin position="12"/>
        <end position="35"/>
    </location>
</feature>
<protein>
    <submittedName>
        <fullName evidence="2">YggT family protein</fullName>
    </submittedName>
</protein>
<keyword evidence="1" id="KW-1133">Transmembrane helix</keyword>
<dbReference type="RefSeq" id="WP_381420697.1">
    <property type="nucleotide sequence ID" value="NZ_JBHSDH010000010.1"/>
</dbReference>
<keyword evidence="3" id="KW-1185">Reference proteome</keyword>
<evidence type="ECO:0000256" key="1">
    <source>
        <dbReference type="SAM" id="Phobius"/>
    </source>
</evidence>
<keyword evidence="1" id="KW-0472">Membrane</keyword>
<keyword evidence="1" id="KW-0812">Transmembrane</keyword>
<proteinExistence type="predicted"/>
<evidence type="ECO:0000313" key="2">
    <source>
        <dbReference type="EMBL" id="MFC4291100.1"/>
    </source>
</evidence>
<reference evidence="3" key="1">
    <citation type="journal article" date="2019" name="Int. J. Syst. Evol. Microbiol.">
        <title>The Global Catalogue of Microorganisms (GCM) 10K type strain sequencing project: providing services to taxonomists for standard genome sequencing and annotation.</title>
        <authorList>
            <consortium name="The Broad Institute Genomics Platform"/>
            <consortium name="The Broad Institute Genome Sequencing Center for Infectious Disease"/>
            <person name="Wu L."/>
            <person name="Ma J."/>
        </authorList>
    </citation>
    <scope>NUCLEOTIDE SEQUENCE [LARGE SCALE GENOMIC DNA]</scope>
    <source>
        <strain evidence="3">CECT 8531</strain>
    </source>
</reference>
<dbReference type="Proteomes" id="UP001595887">
    <property type="component" value="Unassembled WGS sequence"/>
</dbReference>
<dbReference type="InterPro" id="IPR003425">
    <property type="entry name" value="CCB3/YggT"/>
</dbReference>
<dbReference type="Pfam" id="PF02325">
    <property type="entry name" value="CCB3_YggT"/>
    <property type="match status" value="1"/>
</dbReference>
<gene>
    <name evidence="2" type="ORF">ACFOWX_01590</name>
</gene>